<dbReference type="RefSeq" id="WP_089997123.1">
    <property type="nucleotide sequence ID" value="NZ_FOIZ01000002.1"/>
</dbReference>
<evidence type="ECO:0000259" key="1">
    <source>
        <dbReference type="Pfam" id="PF07475"/>
    </source>
</evidence>
<dbReference type="PANTHER" id="PTHR30305:SF1">
    <property type="entry name" value="HPR KINASE_PHOSPHORYLASE"/>
    <property type="match status" value="1"/>
</dbReference>
<feature type="domain" description="HPr kinase/phosphorylase C-terminal" evidence="1">
    <location>
        <begin position="4"/>
        <end position="86"/>
    </location>
</feature>
<dbReference type="PANTHER" id="PTHR30305">
    <property type="entry name" value="PROTEIN YJDM-RELATED"/>
    <property type="match status" value="1"/>
</dbReference>
<dbReference type="Gene3D" id="3.40.50.300">
    <property type="entry name" value="P-loop containing nucleotide triphosphate hydrolases"/>
    <property type="match status" value="1"/>
</dbReference>
<gene>
    <name evidence="2" type="ORF">SAMN04488515_3502</name>
</gene>
<dbReference type="OrthoDB" id="8326226at2"/>
<evidence type="ECO:0000313" key="3">
    <source>
        <dbReference type="Proteomes" id="UP000199167"/>
    </source>
</evidence>
<keyword evidence="2" id="KW-0808">Transferase</keyword>
<dbReference type="GO" id="GO:0006109">
    <property type="term" value="P:regulation of carbohydrate metabolic process"/>
    <property type="evidence" value="ECO:0007669"/>
    <property type="project" value="InterPro"/>
</dbReference>
<protein>
    <submittedName>
        <fullName evidence="2">Hpr(Ser) kinase/phosphatase</fullName>
    </submittedName>
</protein>
<accession>A0A1I0RY71</accession>
<organism evidence="2 3">
    <name type="scientific">Cognatiyoonia koreensis</name>
    <dbReference type="NCBI Taxonomy" id="364200"/>
    <lineage>
        <taxon>Bacteria</taxon>
        <taxon>Pseudomonadati</taxon>
        <taxon>Pseudomonadota</taxon>
        <taxon>Alphaproteobacteria</taxon>
        <taxon>Rhodobacterales</taxon>
        <taxon>Paracoccaceae</taxon>
        <taxon>Cognatiyoonia</taxon>
    </lineage>
</organism>
<dbReference type="STRING" id="364200.SAMN04488515_3502"/>
<dbReference type="InterPro" id="IPR027417">
    <property type="entry name" value="P-loop_NTPase"/>
</dbReference>
<dbReference type="CDD" id="cd01918">
    <property type="entry name" value="HprK_C"/>
    <property type="match status" value="1"/>
</dbReference>
<keyword evidence="2" id="KW-0418">Kinase</keyword>
<dbReference type="Proteomes" id="UP000199167">
    <property type="component" value="Unassembled WGS sequence"/>
</dbReference>
<keyword evidence="3" id="KW-1185">Reference proteome</keyword>
<sequence length="141" mass="14639">MDTQSPLHATCVAVGGAGVLITGASGSGKSNLALQMLALGAVLVADDRVLLTETDGHLMATCPPTLVGLIEARGIGILNAQSCAGAPVRLAVDLSTVETERIPPRREVTLLGVHIPLFHRASDIHLASAILQFMRAGRSER</sequence>
<reference evidence="2 3" key="1">
    <citation type="submission" date="2016-10" db="EMBL/GenBank/DDBJ databases">
        <authorList>
            <person name="de Groot N.N."/>
        </authorList>
    </citation>
    <scope>NUCLEOTIDE SEQUENCE [LARGE SCALE GENOMIC DNA]</scope>
    <source>
        <strain evidence="2 3">DSM 17925</strain>
    </source>
</reference>
<proteinExistence type="predicted"/>
<dbReference type="AlphaFoldDB" id="A0A1I0RY71"/>
<dbReference type="InterPro" id="IPR011104">
    <property type="entry name" value="Hpr_kin/Pase_C"/>
</dbReference>
<dbReference type="EMBL" id="FOIZ01000002">
    <property type="protein sequence ID" value="SEW46426.1"/>
    <property type="molecule type" value="Genomic_DNA"/>
</dbReference>
<name>A0A1I0RY71_9RHOB</name>
<evidence type="ECO:0000313" key="2">
    <source>
        <dbReference type="EMBL" id="SEW46426.1"/>
    </source>
</evidence>
<dbReference type="GO" id="GO:0005524">
    <property type="term" value="F:ATP binding"/>
    <property type="evidence" value="ECO:0007669"/>
    <property type="project" value="InterPro"/>
</dbReference>
<dbReference type="GO" id="GO:0000155">
    <property type="term" value="F:phosphorelay sensor kinase activity"/>
    <property type="evidence" value="ECO:0007669"/>
    <property type="project" value="InterPro"/>
</dbReference>
<dbReference type="SUPFAM" id="SSF53795">
    <property type="entry name" value="PEP carboxykinase-like"/>
    <property type="match status" value="1"/>
</dbReference>
<dbReference type="Pfam" id="PF07475">
    <property type="entry name" value="Hpr_kinase_C"/>
    <property type="match status" value="1"/>
</dbReference>